<evidence type="ECO:0000313" key="2">
    <source>
        <dbReference type="Proteomes" id="UP001159363"/>
    </source>
</evidence>
<sequence length="137" mass="16026">MRHTDLFPTKELEESIVNRKKNVDGRNDNWLQMRWLRYEKSCALRLKYKSTLNHDVEFDEINLAKAGKGRAALSLPKHEELLFTQLRAETEAKKRDMLDLLPSIPPVYHPFFKHLPTVLNIRQSHLARDAGGEISYD</sequence>
<keyword evidence="2" id="KW-1185">Reference proteome</keyword>
<comment type="caution">
    <text evidence="1">The sequence shown here is derived from an EMBL/GenBank/DDBJ whole genome shotgun (WGS) entry which is preliminary data.</text>
</comment>
<accession>A0ABQ9I511</accession>
<dbReference type="EMBL" id="JARBHB010000003">
    <property type="protein sequence ID" value="KAJ8891370.1"/>
    <property type="molecule type" value="Genomic_DNA"/>
</dbReference>
<proteinExistence type="predicted"/>
<reference evidence="1 2" key="1">
    <citation type="submission" date="2023-02" db="EMBL/GenBank/DDBJ databases">
        <title>LHISI_Scaffold_Assembly.</title>
        <authorList>
            <person name="Stuart O.P."/>
            <person name="Cleave R."/>
            <person name="Magrath M.J.L."/>
            <person name="Mikheyev A.S."/>
        </authorList>
    </citation>
    <scope>NUCLEOTIDE SEQUENCE [LARGE SCALE GENOMIC DNA]</scope>
    <source>
        <strain evidence="1">Daus_M_001</strain>
        <tissue evidence="1">Leg muscle</tissue>
    </source>
</reference>
<name>A0ABQ9I511_9NEOP</name>
<dbReference type="Proteomes" id="UP001159363">
    <property type="component" value="Chromosome 3"/>
</dbReference>
<evidence type="ECO:0000313" key="1">
    <source>
        <dbReference type="EMBL" id="KAJ8891370.1"/>
    </source>
</evidence>
<gene>
    <name evidence="1" type="ORF">PR048_010886</name>
</gene>
<organism evidence="1 2">
    <name type="scientific">Dryococelus australis</name>
    <dbReference type="NCBI Taxonomy" id="614101"/>
    <lineage>
        <taxon>Eukaryota</taxon>
        <taxon>Metazoa</taxon>
        <taxon>Ecdysozoa</taxon>
        <taxon>Arthropoda</taxon>
        <taxon>Hexapoda</taxon>
        <taxon>Insecta</taxon>
        <taxon>Pterygota</taxon>
        <taxon>Neoptera</taxon>
        <taxon>Polyneoptera</taxon>
        <taxon>Phasmatodea</taxon>
        <taxon>Verophasmatodea</taxon>
        <taxon>Anareolatae</taxon>
        <taxon>Phasmatidae</taxon>
        <taxon>Eurycanthinae</taxon>
        <taxon>Dryococelus</taxon>
    </lineage>
</organism>
<protein>
    <submittedName>
        <fullName evidence="1">Uncharacterized protein</fullName>
    </submittedName>
</protein>